<evidence type="ECO:0000313" key="3">
    <source>
        <dbReference type="Proteomes" id="UP001501231"/>
    </source>
</evidence>
<name>A0ABN3J8W5_9ACTN</name>
<keyword evidence="3" id="KW-1185">Reference proteome</keyword>
<feature type="region of interest" description="Disordered" evidence="1">
    <location>
        <begin position="47"/>
        <end position="115"/>
    </location>
</feature>
<proteinExistence type="predicted"/>
<organism evidence="2 3">
    <name type="scientific">Actinomadura vinacea</name>
    <dbReference type="NCBI Taxonomy" id="115336"/>
    <lineage>
        <taxon>Bacteria</taxon>
        <taxon>Bacillati</taxon>
        <taxon>Actinomycetota</taxon>
        <taxon>Actinomycetes</taxon>
        <taxon>Streptosporangiales</taxon>
        <taxon>Thermomonosporaceae</taxon>
        <taxon>Actinomadura</taxon>
    </lineage>
</organism>
<protein>
    <submittedName>
        <fullName evidence="2">Uncharacterized protein</fullName>
    </submittedName>
</protein>
<accession>A0ABN3J8W5</accession>
<sequence length="132" mass="13542">MPSGEGCSLGVHGPRPKRTAAQAALCPPVAPEVPLWPPAAIAGAVRARGAARPRTGMPFPGVQGAADIGDAPGSPDTGPGCPKAADRSSSCSVPQLPARITRSARPPPARPERECTARSWVMAPPYPVIRLR</sequence>
<gene>
    <name evidence="2" type="ORF">GCM10010191_41230</name>
</gene>
<evidence type="ECO:0000313" key="2">
    <source>
        <dbReference type="EMBL" id="GAA2424759.1"/>
    </source>
</evidence>
<dbReference type="EMBL" id="BAAARW010000014">
    <property type="protein sequence ID" value="GAA2424759.1"/>
    <property type="molecule type" value="Genomic_DNA"/>
</dbReference>
<reference evidence="2 3" key="1">
    <citation type="journal article" date="2019" name="Int. J. Syst. Evol. Microbiol.">
        <title>The Global Catalogue of Microorganisms (GCM) 10K type strain sequencing project: providing services to taxonomists for standard genome sequencing and annotation.</title>
        <authorList>
            <consortium name="The Broad Institute Genomics Platform"/>
            <consortium name="The Broad Institute Genome Sequencing Center for Infectious Disease"/>
            <person name="Wu L."/>
            <person name="Ma J."/>
        </authorList>
    </citation>
    <scope>NUCLEOTIDE SEQUENCE [LARGE SCALE GENOMIC DNA]</scope>
    <source>
        <strain evidence="2 3">JCM 3325</strain>
    </source>
</reference>
<feature type="compositionally biased region" description="Low complexity" evidence="1">
    <location>
        <begin position="47"/>
        <end position="58"/>
    </location>
</feature>
<comment type="caution">
    <text evidence="2">The sequence shown here is derived from an EMBL/GenBank/DDBJ whole genome shotgun (WGS) entry which is preliminary data.</text>
</comment>
<dbReference type="Proteomes" id="UP001501231">
    <property type="component" value="Unassembled WGS sequence"/>
</dbReference>
<feature type="region of interest" description="Disordered" evidence="1">
    <location>
        <begin position="1"/>
        <end position="20"/>
    </location>
</feature>
<evidence type="ECO:0000256" key="1">
    <source>
        <dbReference type="SAM" id="MobiDB-lite"/>
    </source>
</evidence>